<dbReference type="EMBL" id="JAEAOA010001326">
    <property type="protein sequence ID" value="KAK3584910.1"/>
    <property type="molecule type" value="Genomic_DNA"/>
</dbReference>
<keyword evidence="2" id="KW-1185">Reference proteome</keyword>
<name>A0AAE0VQ59_9BIVA</name>
<gene>
    <name evidence="1" type="ORF">CHS0354_021782</name>
</gene>
<protein>
    <recommendedName>
        <fullName evidence="3">B box-type domain-containing protein</fullName>
    </recommendedName>
</protein>
<dbReference type="Proteomes" id="UP001195483">
    <property type="component" value="Unassembled WGS sequence"/>
</dbReference>
<evidence type="ECO:0008006" key="3">
    <source>
        <dbReference type="Google" id="ProtNLM"/>
    </source>
</evidence>
<dbReference type="AlphaFoldDB" id="A0AAE0VQ59"/>
<organism evidence="1 2">
    <name type="scientific">Potamilus streckersoni</name>
    <dbReference type="NCBI Taxonomy" id="2493646"/>
    <lineage>
        <taxon>Eukaryota</taxon>
        <taxon>Metazoa</taxon>
        <taxon>Spiralia</taxon>
        <taxon>Lophotrochozoa</taxon>
        <taxon>Mollusca</taxon>
        <taxon>Bivalvia</taxon>
        <taxon>Autobranchia</taxon>
        <taxon>Heteroconchia</taxon>
        <taxon>Palaeoheterodonta</taxon>
        <taxon>Unionida</taxon>
        <taxon>Unionoidea</taxon>
        <taxon>Unionidae</taxon>
        <taxon>Ambleminae</taxon>
        <taxon>Lampsilini</taxon>
        <taxon>Potamilus</taxon>
    </lineage>
</organism>
<reference evidence="1" key="1">
    <citation type="journal article" date="2021" name="Genome Biol. Evol.">
        <title>A High-Quality Reference Genome for a Parasitic Bivalve with Doubly Uniparental Inheritance (Bivalvia: Unionida).</title>
        <authorList>
            <person name="Smith C.H."/>
        </authorList>
    </citation>
    <scope>NUCLEOTIDE SEQUENCE</scope>
    <source>
        <strain evidence="1">CHS0354</strain>
    </source>
</reference>
<sequence length="234" mass="27168">MIFPGKMEQIKKPDCKHHPYNELSIHCPKHNYMVCSICTREGHKTCFENETLRRSQNGNSTVQNILTKAKDLLEHKIDSLLTLEEWKITTKQEIECLRKSINAHLDQIQSRTEETMDNVYKQEKQMNRKRLLDIEEIKTRGSLLEAKKSGMNEDDECLDEMKDCLDRLGLEGYKRRPTVSKDMKAILQFVENVSSGTINLNLDMIIGSLTKSEDSVEENEHRRSIDFGCDFAEN</sequence>
<proteinExistence type="predicted"/>
<comment type="caution">
    <text evidence="1">The sequence shown here is derived from an EMBL/GenBank/DDBJ whole genome shotgun (WGS) entry which is preliminary data.</text>
</comment>
<evidence type="ECO:0000313" key="2">
    <source>
        <dbReference type="Proteomes" id="UP001195483"/>
    </source>
</evidence>
<dbReference type="SUPFAM" id="SSF57845">
    <property type="entry name" value="B-box zinc-binding domain"/>
    <property type="match status" value="1"/>
</dbReference>
<accession>A0AAE0VQ59</accession>
<evidence type="ECO:0000313" key="1">
    <source>
        <dbReference type="EMBL" id="KAK3584910.1"/>
    </source>
</evidence>
<reference evidence="1" key="2">
    <citation type="journal article" date="2021" name="Genome Biol. Evol.">
        <title>Developing a high-quality reference genome for a parasitic bivalve with doubly uniparental inheritance (Bivalvia: Unionida).</title>
        <authorList>
            <person name="Smith C.H."/>
        </authorList>
    </citation>
    <scope>NUCLEOTIDE SEQUENCE</scope>
    <source>
        <strain evidence="1">CHS0354</strain>
        <tissue evidence="1">Mantle</tissue>
    </source>
</reference>
<reference evidence="1" key="3">
    <citation type="submission" date="2023-05" db="EMBL/GenBank/DDBJ databases">
        <authorList>
            <person name="Smith C.H."/>
        </authorList>
    </citation>
    <scope>NUCLEOTIDE SEQUENCE</scope>
    <source>
        <strain evidence="1">CHS0354</strain>
        <tissue evidence="1">Mantle</tissue>
    </source>
</reference>